<feature type="active site" description="O-(5'-phospho-DNA)-tyrosine intermediate" evidence="8 9">
    <location>
        <position position="117"/>
    </location>
</feature>
<evidence type="ECO:0000256" key="1">
    <source>
        <dbReference type="ARBA" id="ARBA00000185"/>
    </source>
</evidence>
<keyword evidence="3 8" id="KW-0547">Nucleotide-binding</keyword>
<dbReference type="HAMAP" id="MF_01897">
    <property type="entry name" value="GyrA"/>
    <property type="match status" value="1"/>
</dbReference>
<dbReference type="InterPro" id="IPR035516">
    <property type="entry name" value="Gyrase/topoIV_suA_C"/>
</dbReference>
<dbReference type="Gene3D" id="3.90.199.10">
    <property type="entry name" value="Topoisomerase II, domain 5"/>
    <property type="match status" value="1"/>
</dbReference>
<evidence type="ECO:0000256" key="7">
    <source>
        <dbReference type="ARBA" id="ARBA00023235"/>
    </source>
</evidence>
<comment type="similarity">
    <text evidence="2 8">Belongs to the type II topoisomerase GyrA/ParC subunit family.</text>
</comment>
<dbReference type="InterPro" id="IPR002205">
    <property type="entry name" value="Topo_IIA_dom_A"/>
</dbReference>
<dbReference type="NCBIfam" id="NF004043">
    <property type="entry name" value="PRK05560.1"/>
    <property type="match status" value="1"/>
</dbReference>
<dbReference type="Proteomes" id="UP000826146">
    <property type="component" value="Chromosome"/>
</dbReference>
<dbReference type="SUPFAM" id="SSF101904">
    <property type="entry name" value="GyrA/ParC C-terminal domain-like"/>
    <property type="match status" value="1"/>
</dbReference>
<evidence type="ECO:0000256" key="9">
    <source>
        <dbReference type="PROSITE-ProRule" id="PRU01384"/>
    </source>
</evidence>
<gene>
    <name evidence="8 11" type="primary">gyrA</name>
    <name evidence="11" type="ORF">NHP190012_15030</name>
</gene>
<keyword evidence="5 8" id="KW-0799">Topoisomerase</keyword>
<comment type="subcellular location">
    <subcellularLocation>
        <location evidence="8">Cytoplasm</location>
    </subcellularLocation>
</comment>
<dbReference type="EC" id="5.6.2.2" evidence="8"/>
<dbReference type="EMBL" id="AP024819">
    <property type="protein sequence ID" value="BCZ19861.1"/>
    <property type="molecule type" value="Genomic_DNA"/>
</dbReference>
<keyword evidence="12" id="KW-1185">Reference proteome</keyword>
<dbReference type="InterPro" id="IPR013757">
    <property type="entry name" value="Topo_IIA_A_a_sf"/>
</dbReference>
<dbReference type="InterPro" id="IPR006691">
    <property type="entry name" value="GyrA/parC_rep"/>
</dbReference>
<evidence type="ECO:0000256" key="4">
    <source>
        <dbReference type="ARBA" id="ARBA00022840"/>
    </source>
</evidence>
<dbReference type="PROSITE" id="PS52040">
    <property type="entry name" value="TOPO_IIA"/>
    <property type="match status" value="1"/>
</dbReference>
<comment type="catalytic activity">
    <reaction evidence="1 8 9">
        <text>ATP-dependent breakage, passage and rejoining of double-stranded DNA.</text>
        <dbReference type="EC" id="5.6.2.2"/>
    </reaction>
</comment>
<comment type="subunit">
    <text evidence="8">Heterotetramer, composed of two GyrA and two GyrB chains. In the heterotetramer, GyrA contains the active site tyrosine that forms a transient covalent intermediate with DNA, while GyrB binds cofactors and catalyzes ATP hydrolysis.</text>
</comment>
<reference evidence="11 12" key="1">
    <citation type="submission" date="2021-07" db="EMBL/GenBank/DDBJ databases">
        <title>Novel Helicobacter sp. Isolated from a cat.</title>
        <authorList>
            <person name="Rimbara E."/>
            <person name="Suzuki M."/>
        </authorList>
    </citation>
    <scope>NUCLEOTIDE SEQUENCE [LARGE SCALE GENOMIC DNA]</scope>
    <source>
        <strain evidence="12">NHP19-012</strain>
    </source>
</reference>
<evidence type="ECO:0000256" key="5">
    <source>
        <dbReference type="ARBA" id="ARBA00023029"/>
    </source>
</evidence>
<feature type="domain" description="Topo IIA-type catalytic" evidence="10">
    <location>
        <begin position="29"/>
        <end position="492"/>
    </location>
</feature>
<keyword evidence="8" id="KW-0963">Cytoplasm</keyword>
<evidence type="ECO:0000313" key="11">
    <source>
        <dbReference type="EMBL" id="BCZ19861.1"/>
    </source>
</evidence>
<dbReference type="SUPFAM" id="SSF56719">
    <property type="entry name" value="Type II DNA topoisomerase"/>
    <property type="match status" value="1"/>
</dbReference>
<evidence type="ECO:0000313" key="12">
    <source>
        <dbReference type="Proteomes" id="UP000826146"/>
    </source>
</evidence>
<feature type="short sequence motif" description="GyrA-box" evidence="8">
    <location>
        <begin position="519"/>
        <end position="525"/>
    </location>
</feature>
<dbReference type="Gene3D" id="1.10.268.10">
    <property type="entry name" value="Topoisomerase, domain 3"/>
    <property type="match status" value="1"/>
</dbReference>
<dbReference type="NCBIfam" id="NF004044">
    <property type="entry name" value="PRK05561.1"/>
    <property type="match status" value="1"/>
</dbReference>
<dbReference type="InterPro" id="IPR050220">
    <property type="entry name" value="Type_II_DNA_Topoisomerases"/>
</dbReference>
<protein>
    <recommendedName>
        <fullName evidence="8">DNA gyrase subunit A</fullName>
        <ecNumber evidence="8">5.6.2.2</ecNumber>
    </recommendedName>
</protein>
<dbReference type="NCBIfam" id="TIGR01063">
    <property type="entry name" value="gyrA"/>
    <property type="match status" value="1"/>
</dbReference>
<keyword evidence="4 8" id="KW-0067">ATP-binding</keyword>
<dbReference type="Gene3D" id="3.30.1360.40">
    <property type="match status" value="1"/>
</dbReference>
<dbReference type="Pfam" id="PF00521">
    <property type="entry name" value="DNA_topoisoIV"/>
    <property type="match status" value="1"/>
</dbReference>
<evidence type="ECO:0000256" key="8">
    <source>
        <dbReference type="HAMAP-Rule" id="MF_01897"/>
    </source>
</evidence>
<evidence type="ECO:0000256" key="2">
    <source>
        <dbReference type="ARBA" id="ARBA00008263"/>
    </source>
</evidence>
<dbReference type="InterPro" id="IPR013758">
    <property type="entry name" value="Topo_IIA_A/C_ab"/>
</dbReference>
<dbReference type="RefSeq" id="WP_221271755.1">
    <property type="nucleotide sequence ID" value="NZ_AP024819.1"/>
</dbReference>
<sequence length="805" mass="89557">MEVKDIKIEESLQESYLDYSMSVIVGRALPDARDGLKPVHRRILYAMHELGLGAKVPYKKSARIVGDVIGKYHPHGDIAVYEALVRMAQDFSMRLPLVDGQGNFGSIDGDNAAAMRYTEARMARASEELLKDIEKQTVDFSDNYDSTLHEPDILPSRLPNLLINGSSGIAVGMATSIPPHRLDEIIDALICVLENPQVELLELLEIVQGPDFPTGGVIYGKQGILEAYSTGRGRIKVRAKTRFEKTGSRESIIIEEIPYQTNKAKLVEQISELAKDKIVEGIAEVRDESDREGVRVVIDLKKDAVAQIVLNHLYKSSNMETTFSMIMLAIYNKEPRIFTLLELLKLFLLHRKTIVIRRTIFELEKARARVHILEGLLVALQNSEAVIALIKSSADTLGAKEALAKVHNLSEEQSKAILEMRLQRLTGLEQEKIQQEHTELQAQIAYLQGILEHADKLNALIKEELLEVKEKFSTPRKTQIEEDYEGLSAEDLIAHEDMVVTVSHRGYVKRMPLKVYEQQKRGGKGKISGNTHEDDFIEFFFSANTHDTILFVTNMGQLYWLKVYRIPEMGRNAIGKALVNLIDLQPGERIKATLSTPDFSPDKSLVFFTKQGLIKRTNLSAFGRIRGGVRAIVLDEDDALVTAQILHSGTQELFMASSKGYCIRFGVEGVREMGRITRGVIGMRLRSGDEVIGGGVISSEQEKLLSVSSKGLGKQTLAGAYRLQGRGGMGVIAMKITQRTGDLIGIVSVDESQDLMILTKNGKMIRMPMDSIRETGRNASGVKLVSVEGDGVVYTNTCPKENEVE</sequence>
<proteinExistence type="inferred from homology"/>
<name>A0ABM7SG77_9HELI</name>
<organism evidence="11 12">
    <name type="scientific">Helicobacter gastrofelis</name>
    <dbReference type="NCBI Taxonomy" id="2849642"/>
    <lineage>
        <taxon>Bacteria</taxon>
        <taxon>Pseudomonadati</taxon>
        <taxon>Campylobacterota</taxon>
        <taxon>Epsilonproteobacteria</taxon>
        <taxon>Campylobacterales</taxon>
        <taxon>Helicobacteraceae</taxon>
        <taxon>Helicobacter</taxon>
    </lineage>
</organism>
<dbReference type="PANTHER" id="PTHR43493:SF5">
    <property type="entry name" value="DNA GYRASE SUBUNIT A, CHLOROPLASTIC_MITOCHONDRIAL"/>
    <property type="match status" value="1"/>
</dbReference>
<comment type="miscellaneous">
    <text evidence="8">Few gyrases are as efficient as E.coli at forming negative supercoils. Not all organisms have 2 type II topoisomerases; in organisms with a single type II topoisomerase this enzyme also has to decatenate newly replicated chromosomes.</text>
</comment>
<keyword evidence="6 8" id="KW-0238">DNA-binding</keyword>
<dbReference type="InterPro" id="IPR013760">
    <property type="entry name" value="Topo_IIA-like_dom_sf"/>
</dbReference>
<evidence type="ECO:0000256" key="3">
    <source>
        <dbReference type="ARBA" id="ARBA00022741"/>
    </source>
</evidence>
<keyword evidence="7 8" id="KW-0413">Isomerase</keyword>
<dbReference type="InterPro" id="IPR005743">
    <property type="entry name" value="GyrA"/>
</dbReference>
<accession>A0ABM7SG77</accession>
<dbReference type="PANTHER" id="PTHR43493">
    <property type="entry name" value="DNA GYRASE/TOPOISOMERASE SUBUNIT A"/>
    <property type="match status" value="1"/>
</dbReference>
<dbReference type="SMART" id="SM00434">
    <property type="entry name" value="TOP4c"/>
    <property type="match status" value="1"/>
</dbReference>
<dbReference type="Pfam" id="PF03989">
    <property type="entry name" value="DNA_gyraseA_C"/>
    <property type="match status" value="6"/>
</dbReference>
<evidence type="ECO:0000259" key="10">
    <source>
        <dbReference type="PROSITE" id="PS52040"/>
    </source>
</evidence>
<evidence type="ECO:0000256" key="6">
    <source>
        <dbReference type="ARBA" id="ARBA00023125"/>
    </source>
</evidence>
<comment type="function">
    <text evidence="8">A type II topoisomerase that negatively supercoils closed circular double-stranded (ds) DNA in an ATP-dependent manner to modulate DNA topology and maintain chromosomes in an underwound state. Negative supercoiling favors strand separation, and DNA replication, transcription, recombination and repair, all of which involve strand separation. Also able to catalyze the interconversion of other topological isomers of dsDNA rings, including catenanes and knotted rings. Type II topoisomerases break and join 2 DNA strands simultaneously in an ATP-dependent manner.</text>
</comment>
<dbReference type="CDD" id="cd00187">
    <property type="entry name" value="TOP4c"/>
    <property type="match status" value="1"/>
</dbReference>
<dbReference type="Gene3D" id="2.120.10.90">
    <property type="entry name" value="DNA gyrase/topoisomerase IV, subunit A, C-terminal"/>
    <property type="match status" value="1"/>
</dbReference>